<keyword evidence="1" id="KW-0472">Membrane</keyword>
<keyword evidence="1" id="KW-1133">Transmembrane helix</keyword>
<sequence length="176" mass="19401">MKRQAHVSVTACAFEDPGTRMALQEAWRRARVRFVAWTAVWALLLVTVGVFKGGSTDAVAAVALFLMLVSLRPLVLSALSLRCLRTIDTVLRARPWEYKTSVRRARRGKASAGIPVQVRTGDGEDDWTPVMVARAPFRWRRWSGEMESGAWFAGDLARGGVLALPGGHGLTLVRSR</sequence>
<reference evidence="3" key="1">
    <citation type="journal article" date="2019" name="Int. J. Syst. Evol. Microbiol.">
        <title>The Global Catalogue of Microorganisms (GCM) 10K type strain sequencing project: providing services to taxonomists for standard genome sequencing and annotation.</title>
        <authorList>
            <consortium name="The Broad Institute Genomics Platform"/>
            <consortium name="The Broad Institute Genome Sequencing Center for Infectious Disease"/>
            <person name="Wu L."/>
            <person name="Ma J."/>
        </authorList>
    </citation>
    <scope>NUCLEOTIDE SEQUENCE [LARGE SCALE GENOMIC DNA]</scope>
    <source>
        <strain evidence="3">JCM 9088</strain>
    </source>
</reference>
<keyword evidence="1" id="KW-0812">Transmembrane</keyword>
<accession>A0ABP6K3N7</accession>
<dbReference type="RefSeq" id="WP_344499676.1">
    <property type="nucleotide sequence ID" value="NZ_BAAAUD010000061.1"/>
</dbReference>
<comment type="caution">
    <text evidence="2">The sequence shown here is derived from an EMBL/GenBank/DDBJ whole genome shotgun (WGS) entry which is preliminary data.</text>
</comment>
<evidence type="ECO:0008006" key="4">
    <source>
        <dbReference type="Google" id="ProtNLM"/>
    </source>
</evidence>
<dbReference type="Proteomes" id="UP001500403">
    <property type="component" value="Unassembled WGS sequence"/>
</dbReference>
<feature type="transmembrane region" description="Helical" evidence="1">
    <location>
        <begin position="34"/>
        <end position="52"/>
    </location>
</feature>
<organism evidence="2 3">
    <name type="scientific">Streptomyces enissocaesilis</name>
    <dbReference type="NCBI Taxonomy" id="332589"/>
    <lineage>
        <taxon>Bacteria</taxon>
        <taxon>Bacillati</taxon>
        <taxon>Actinomycetota</taxon>
        <taxon>Actinomycetes</taxon>
        <taxon>Kitasatosporales</taxon>
        <taxon>Streptomycetaceae</taxon>
        <taxon>Streptomyces</taxon>
        <taxon>Streptomyces rochei group</taxon>
    </lineage>
</organism>
<dbReference type="EMBL" id="BAAAUD010000061">
    <property type="protein sequence ID" value="GAA2967484.1"/>
    <property type="molecule type" value="Genomic_DNA"/>
</dbReference>
<name>A0ABP6K3N7_9ACTN</name>
<evidence type="ECO:0000313" key="3">
    <source>
        <dbReference type="Proteomes" id="UP001500403"/>
    </source>
</evidence>
<feature type="transmembrane region" description="Helical" evidence="1">
    <location>
        <begin position="58"/>
        <end position="84"/>
    </location>
</feature>
<evidence type="ECO:0000256" key="1">
    <source>
        <dbReference type="SAM" id="Phobius"/>
    </source>
</evidence>
<evidence type="ECO:0000313" key="2">
    <source>
        <dbReference type="EMBL" id="GAA2967484.1"/>
    </source>
</evidence>
<protein>
    <recommendedName>
        <fullName evidence="4">Integral membrane protein</fullName>
    </recommendedName>
</protein>
<keyword evidence="3" id="KW-1185">Reference proteome</keyword>
<gene>
    <name evidence="2" type="ORF">GCM10010446_61540</name>
</gene>
<proteinExistence type="predicted"/>